<feature type="domain" description="Putative exodeoxyribonuclease 8 PDDEXK-like" evidence="1">
    <location>
        <begin position="47"/>
        <end position="260"/>
    </location>
</feature>
<dbReference type="AlphaFoldDB" id="A0A0F9EGN9"/>
<accession>A0A0F9EGN9</accession>
<proteinExistence type="predicted"/>
<gene>
    <name evidence="2" type="ORF">LCGC14_2428280</name>
</gene>
<dbReference type="Gene3D" id="3.90.320.10">
    <property type="match status" value="1"/>
</dbReference>
<reference evidence="2" key="1">
    <citation type="journal article" date="2015" name="Nature">
        <title>Complex archaea that bridge the gap between prokaryotes and eukaryotes.</title>
        <authorList>
            <person name="Spang A."/>
            <person name="Saw J.H."/>
            <person name="Jorgensen S.L."/>
            <person name="Zaremba-Niedzwiedzka K."/>
            <person name="Martijn J."/>
            <person name="Lind A.E."/>
            <person name="van Eijk R."/>
            <person name="Schleper C."/>
            <person name="Guy L."/>
            <person name="Ettema T.J."/>
        </authorList>
    </citation>
    <scope>NUCLEOTIDE SEQUENCE</scope>
</reference>
<sequence>GDVMKNGIHLDLAEDTYHADPGSISKTGLWTLHSKTPAHFKFAPPREPTPTLGFGKAVHMAVLEPKRAKGMLVKGPPNRRGNAWKDFQAVVEERGLFLLTEPEYDSVLEIQAAAQKHPIIAKLNKTDIIYEASAFWKDEATGQQCRVRPDIYAPKLKIMTDLKTSADASAWNWAKTASNLGYHVQEAMYTEGWQEAGGGDVDAFIFIVIEQKAPYCTAVYEFEPSASVEGSAVFRKALEQYKECKKADHWPGYSEQIQPIDLPHFAYRETDSPNL</sequence>
<organism evidence="2">
    <name type="scientific">marine sediment metagenome</name>
    <dbReference type="NCBI Taxonomy" id="412755"/>
    <lineage>
        <taxon>unclassified sequences</taxon>
        <taxon>metagenomes</taxon>
        <taxon>ecological metagenomes</taxon>
    </lineage>
</organism>
<protein>
    <recommendedName>
        <fullName evidence="1">Putative exodeoxyribonuclease 8 PDDEXK-like domain-containing protein</fullName>
    </recommendedName>
</protein>
<evidence type="ECO:0000313" key="2">
    <source>
        <dbReference type="EMBL" id="KKL23148.1"/>
    </source>
</evidence>
<dbReference type="EMBL" id="LAZR01037083">
    <property type="protein sequence ID" value="KKL23148.1"/>
    <property type="molecule type" value="Genomic_DNA"/>
</dbReference>
<name>A0A0F9EGN9_9ZZZZ</name>
<dbReference type="InterPro" id="IPR024432">
    <property type="entry name" value="Put_RecE_PDDEXK-like_dom"/>
</dbReference>
<dbReference type="Pfam" id="PF12684">
    <property type="entry name" value="DUF3799"/>
    <property type="match status" value="1"/>
</dbReference>
<comment type="caution">
    <text evidence="2">The sequence shown here is derived from an EMBL/GenBank/DDBJ whole genome shotgun (WGS) entry which is preliminary data.</text>
</comment>
<feature type="non-terminal residue" evidence="2">
    <location>
        <position position="1"/>
    </location>
</feature>
<evidence type="ECO:0000259" key="1">
    <source>
        <dbReference type="Pfam" id="PF12684"/>
    </source>
</evidence>
<dbReference type="InterPro" id="IPR011604">
    <property type="entry name" value="PDDEXK-like_dom_sf"/>
</dbReference>